<dbReference type="WBParaSite" id="RSKR_0000354050.1">
    <property type="protein sequence ID" value="RSKR_0000354050.1"/>
    <property type="gene ID" value="RSKR_0000354050"/>
</dbReference>
<sequence>MAFKNHPPLKRSIPTNTPSNIPSIFGDSSISLRRNFSSTIQFTATSFDFNSNDSCYASASEASSQHSSLSRESSDPLSDPLSELSIEGDVPALKSPQNLYFDLLEFAIKLGYDQSQLDHVLEVLTPLETTQDNVLSELIKLGKSPFYDNPPPQQQSKNTLTSSNSNSISSSTNTNQENQLRAIVIDGSNIAMTYGHKEFFACKGIQECVNFFTSRGHTEIFVFIPNYRRELPRSDSPITDQHILFELENKGFLTFTPSRRMNGRRIVCHDDRYILNTALDRQAIIVSNDEYRDLVKENNIYKKIVQERLLMYSFVANKFMPPDDPLGRHGPTLDQFLSKTYSTTSTQICPYYKKCTFGNKCKFYHPERNNESRMSTVDKLLNESMKNKSNPSLRHSLLSESQSYGMGRTSLQQQQSKSSSLHKASVTRTTSLNPNMMINNCHSFVARHSSTPLGWSNQRQMMPDLHTQSSNYFSNSMNIWGHPEMGSSSSVMHQSISGSTNMDMSNNERARLEYHLCQLFPSDIVLAVMALNPFDVTSEDLCKKIIAYQQKGF</sequence>
<accession>A0AC35TRU4</accession>
<protein>
    <submittedName>
        <fullName evidence="2">C3H1-type domain-containing protein</fullName>
    </submittedName>
</protein>
<name>A0AC35TRU4_9BILA</name>
<evidence type="ECO:0000313" key="1">
    <source>
        <dbReference type="Proteomes" id="UP000095286"/>
    </source>
</evidence>
<dbReference type="Proteomes" id="UP000095286">
    <property type="component" value="Unplaced"/>
</dbReference>
<reference evidence="2" key="1">
    <citation type="submission" date="2016-11" db="UniProtKB">
        <authorList>
            <consortium name="WormBaseParasite"/>
        </authorList>
    </citation>
    <scope>IDENTIFICATION</scope>
    <source>
        <strain evidence="2">KR3021</strain>
    </source>
</reference>
<evidence type="ECO:0000313" key="2">
    <source>
        <dbReference type="WBParaSite" id="RSKR_0000354050.1"/>
    </source>
</evidence>
<organism evidence="1 2">
    <name type="scientific">Rhabditophanes sp. KR3021</name>
    <dbReference type="NCBI Taxonomy" id="114890"/>
    <lineage>
        <taxon>Eukaryota</taxon>
        <taxon>Metazoa</taxon>
        <taxon>Ecdysozoa</taxon>
        <taxon>Nematoda</taxon>
        <taxon>Chromadorea</taxon>
        <taxon>Rhabditida</taxon>
        <taxon>Tylenchina</taxon>
        <taxon>Panagrolaimomorpha</taxon>
        <taxon>Strongyloidoidea</taxon>
        <taxon>Alloionematidae</taxon>
        <taxon>Rhabditophanes</taxon>
    </lineage>
</organism>
<proteinExistence type="predicted"/>